<dbReference type="SUPFAM" id="SSF81296">
    <property type="entry name" value="E set domains"/>
    <property type="match status" value="1"/>
</dbReference>
<dbReference type="SMART" id="SM00236">
    <property type="entry name" value="fCBD"/>
    <property type="match status" value="2"/>
</dbReference>
<feature type="domain" description="CBM1" evidence="6">
    <location>
        <begin position="231"/>
        <end position="267"/>
    </location>
</feature>
<dbReference type="Proteomes" id="UP001157974">
    <property type="component" value="Unassembled WGS sequence"/>
</dbReference>
<feature type="compositionally biased region" description="Polar residues" evidence="4">
    <location>
        <begin position="371"/>
        <end position="384"/>
    </location>
</feature>
<keyword evidence="8" id="KW-1185">Reference proteome</keyword>
<proteinExistence type="predicted"/>
<feature type="domain" description="CBM1" evidence="6">
    <location>
        <begin position="332"/>
        <end position="368"/>
    </location>
</feature>
<feature type="region of interest" description="Disordered" evidence="4">
    <location>
        <begin position="268"/>
        <end position="331"/>
    </location>
</feature>
<evidence type="ECO:0000256" key="5">
    <source>
        <dbReference type="SAM" id="SignalP"/>
    </source>
</evidence>
<dbReference type="PROSITE" id="PS51164">
    <property type="entry name" value="CBM1_2"/>
    <property type="match status" value="2"/>
</dbReference>
<dbReference type="PANTHER" id="PTHR22595">
    <property type="entry name" value="CHITINASE-RELATED"/>
    <property type="match status" value="1"/>
</dbReference>
<feature type="chain" id="PRO_5043642240" description="CBM1 domain-containing protein" evidence="5">
    <location>
        <begin position="22"/>
        <end position="756"/>
    </location>
</feature>
<dbReference type="InterPro" id="IPR000726">
    <property type="entry name" value="Glyco_hydro_19_cat"/>
</dbReference>
<organism evidence="7 8">
    <name type="scientific">Rhodosorus marinus</name>
    <dbReference type="NCBI Taxonomy" id="101924"/>
    <lineage>
        <taxon>Eukaryota</taxon>
        <taxon>Rhodophyta</taxon>
        <taxon>Stylonematophyceae</taxon>
        <taxon>Stylonematales</taxon>
        <taxon>Stylonemataceae</taxon>
        <taxon>Rhodosorus</taxon>
    </lineage>
</organism>
<dbReference type="Pfam" id="PF00734">
    <property type="entry name" value="CBM_1"/>
    <property type="match status" value="2"/>
</dbReference>
<dbReference type="InterPro" id="IPR000254">
    <property type="entry name" value="CBD"/>
</dbReference>
<evidence type="ECO:0000256" key="1">
    <source>
        <dbReference type="ARBA" id="ARBA00022729"/>
    </source>
</evidence>
<feature type="signal peptide" evidence="5">
    <location>
        <begin position="1"/>
        <end position="21"/>
    </location>
</feature>
<keyword evidence="2" id="KW-0611">Plant defense</keyword>
<dbReference type="AlphaFoldDB" id="A0AAV8UKS5"/>
<sequence length="756" mass="81478">MTGGRLFAVVALCIAISKVKAHGSMKFPPTRQYYCWENPSHPACPGTQSPVTYNWNEVGQYCGAGPDCPLVRDGELCSGQNWHDGASYYDEVRDYHRTPINFGANTFLYHTTAEHLGTYEVYLTKDSAPLDRPLRHEDLELVCTYTYGEGKPLIKEFPCNINVERTRSEQVVYINWRTAITANEQFMGCADVTIEGNAPTPTEPQATATATGLPVTTESPAPEPTETGQPQCVVAWEQCGGLEYSGRTDCCSGLVCTAVSDWWHSCQPDTTAPTPTEEPSATEAVTEEPQSTATPTQEPQSTATPTQEPQSTATQTQEPQPTATNTSGPGGQCVAIYDQCGGAEYQGPNNCCDGLVCTFIGPYWSQCNVDQGQTTSAPSVQPTNAPSQAPTQAPEPTATPQPSQTPTVNPVPTVTPKPEPTATEAPTTPAPTTPAPTGETGWERSITPKDIAEGHPWGISNLRGKSGLEAATIIYHDIANAIRNGPPSFQSFCNTADPDTNKREAAAFLANVLKETGGYGAFVEVSPVGEYCTALGGVDPGMVAAGSEYPCCEEGYGCDFRGRGAIQLTWNINYGRFSEFYYGDKNVLLREPELVVGDGEVGWAASLWFWMTRQDYGGACPPVQLTSSQPLGNMSCHEAMTLADGGGFGQTIRIINGGYESCPTSGYRSSPIYRVQYYFELTSLLQVPSAPNCEFNQDCDVSGMQFYESSMGRVGNVLIGSDTCVNCQRTSCTKALVTKWLGVNGEPTTKYQWTCN</sequence>
<evidence type="ECO:0000256" key="2">
    <source>
        <dbReference type="ARBA" id="ARBA00022821"/>
    </source>
</evidence>
<dbReference type="SUPFAM" id="SSF57180">
    <property type="entry name" value="Cellulose-binding domain"/>
    <property type="match status" value="2"/>
</dbReference>
<dbReference type="PANTHER" id="PTHR22595:SF79">
    <property type="entry name" value="CHITINASE 12"/>
    <property type="match status" value="1"/>
</dbReference>
<dbReference type="CDD" id="cd00325">
    <property type="entry name" value="chitinase_GH19"/>
    <property type="match status" value="1"/>
</dbReference>
<gene>
    <name evidence="7" type="ORF">NDN08_004265</name>
</gene>
<dbReference type="InterPro" id="IPR004302">
    <property type="entry name" value="Cellulose/chitin-bd_N"/>
</dbReference>
<dbReference type="GO" id="GO:0030248">
    <property type="term" value="F:cellulose binding"/>
    <property type="evidence" value="ECO:0007669"/>
    <property type="project" value="InterPro"/>
</dbReference>
<dbReference type="PROSITE" id="PS00562">
    <property type="entry name" value="CBM1_1"/>
    <property type="match status" value="1"/>
</dbReference>
<dbReference type="SUPFAM" id="SSF53955">
    <property type="entry name" value="Lysozyme-like"/>
    <property type="match status" value="1"/>
</dbReference>
<dbReference type="Pfam" id="PF00182">
    <property type="entry name" value="Glyco_hydro_19"/>
    <property type="match status" value="1"/>
</dbReference>
<feature type="compositionally biased region" description="Low complexity" evidence="4">
    <location>
        <begin position="198"/>
        <end position="227"/>
    </location>
</feature>
<dbReference type="InterPro" id="IPR014756">
    <property type="entry name" value="Ig_E-set"/>
</dbReference>
<evidence type="ECO:0000313" key="8">
    <source>
        <dbReference type="Proteomes" id="UP001157974"/>
    </source>
</evidence>
<accession>A0AAV8UKS5</accession>
<evidence type="ECO:0000256" key="4">
    <source>
        <dbReference type="SAM" id="MobiDB-lite"/>
    </source>
</evidence>
<feature type="compositionally biased region" description="Low complexity" evidence="4">
    <location>
        <begin position="268"/>
        <end position="324"/>
    </location>
</feature>
<evidence type="ECO:0000313" key="7">
    <source>
        <dbReference type="EMBL" id="KAJ8903154.1"/>
    </source>
</evidence>
<dbReference type="GO" id="GO:0006032">
    <property type="term" value="P:chitin catabolic process"/>
    <property type="evidence" value="ECO:0007669"/>
    <property type="project" value="InterPro"/>
</dbReference>
<comment type="caution">
    <text evidence="7">The sequence shown here is derived from an EMBL/GenBank/DDBJ whole genome shotgun (WGS) entry which is preliminary data.</text>
</comment>
<dbReference type="GO" id="GO:0004568">
    <property type="term" value="F:chitinase activity"/>
    <property type="evidence" value="ECO:0007669"/>
    <property type="project" value="InterPro"/>
</dbReference>
<dbReference type="GO" id="GO:0005975">
    <property type="term" value="P:carbohydrate metabolic process"/>
    <property type="evidence" value="ECO:0007669"/>
    <property type="project" value="InterPro"/>
</dbReference>
<evidence type="ECO:0000256" key="3">
    <source>
        <dbReference type="ARBA" id="ARBA00023157"/>
    </source>
</evidence>
<reference evidence="7 8" key="1">
    <citation type="journal article" date="2023" name="Nat. Commun.">
        <title>Origin of minicircular mitochondrial genomes in red algae.</title>
        <authorList>
            <person name="Lee Y."/>
            <person name="Cho C.H."/>
            <person name="Lee Y.M."/>
            <person name="Park S.I."/>
            <person name="Yang J.H."/>
            <person name="West J.A."/>
            <person name="Bhattacharya D."/>
            <person name="Yoon H.S."/>
        </authorList>
    </citation>
    <scope>NUCLEOTIDE SEQUENCE [LARGE SCALE GENOMIC DNA]</scope>
    <source>
        <strain evidence="7 8">CCMP1338</strain>
        <tissue evidence="7">Whole cell</tissue>
    </source>
</reference>
<dbReference type="GO" id="GO:0006952">
    <property type="term" value="P:defense response"/>
    <property type="evidence" value="ECO:0007669"/>
    <property type="project" value="UniProtKB-KW"/>
</dbReference>
<dbReference type="Pfam" id="PF03067">
    <property type="entry name" value="LPMO_10"/>
    <property type="match status" value="1"/>
</dbReference>
<keyword evidence="1 5" id="KW-0732">Signal</keyword>
<dbReference type="InterPro" id="IPR023346">
    <property type="entry name" value="Lysozyme-like_dom_sf"/>
</dbReference>
<feature type="region of interest" description="Disordered" evidence="4">
    <location>
        <begin position="194"/>
        <end position="229"/>
    </location>
</feature>
<evidence type="ECO:0000259" key="6">
    <source>
        <dbReference type="PROSITE" id="PS51164"/>
    </source>
</evidence>
<dbReference type="GO" id="GO:0016998">
    <property type="term" value="P:cell wall macromolecule catabolic process"/>
    <property type="evidence" value="ECO:0007669"/>
    <property type="project" value="InterPro"/>
</dbReference>
<dbReference type="Gene3D" id="2.70.50.50">
    <property type="entry name" value="chitin-binding protein cbp21"/>
    <property type="match status" value="1"/>
</dbReference>
<dbReference type="Gene3D" id="1.10.530.10">
    <property type="match status" value="1"/>
</dbReference>
<feature type="region of interest" description="Disordered" evidence="4">
    <location>
        <begin position="371"/>
        <end position="443"/>
    </location>
</feature>
<protein>
    <recommendedName>
        <fullName evidence="6">CBM1 domain-containing protein</fullName>
    </recommendedName>
</protein>
<keyword evidence="3" id="KW-1015">Disulfide bond</keyword>
<dbReference type="Gene3D" id="3.30.20.10">
    <property type="entry name" value="Endochitinase, domain 2"/>
    <property type="match status" value="1"/>
</dbReference>
<dbReference type="InterPro" id="IPR035971">
    <property type="entry name" value="CBD_sf"/>
</dbReference>
<feature type="compositionally biased region" description="Low complexity" evidence="4">
    <location>
        <begin position="385"/>
        <end position="412"/>
    </location>
</feature>
<name>A0AAV8UKS5_9RHOD</name>
<dbReference type="GO" id="GO:0005576">
    <property type="term" value="C:extracellular region"/>
    <property type="evidence" value="ECO:0007669"/>
    <property type="project" value="InterPro"/>
</dbReference>
<dbReference type="EMBL" id="JAMWBK010000007">
    <property type="protein sequence ID" value="KAJ8903154.1"/>
    <property type="molecule type" value="Genomic_DNA"/>
</dbReference>